<evidence type="ECO:0000313" key="2">
    <source>
        <dbReference type="EMBL" id="SMC02006.1"/>
    </source>
</evidence>
<accession>A0A1W1W6U8</accession>
<name>A0A1W1W6U8_SULTA</name>
<dbReference type="AlphaFoldDB" id="A0A1W1W6U8"/>
<feature type="transmembrane region" description="Helical" evidence="1">
    <location>
        <begin position="166"/>
        <end position="190"/>
    </location>
</feature>
<dbReference type="EMBL" id="FWWY01000001">
    <property type="protein sequence ID" value="SMC02006.1"/>
    <property type="molecule type" value="Genomic_DNA"/>
</dbReference>
<keyword evidence="1" id="KW-0812">Transmembrane</keyword>
<protein>
    <submittedName>
        <fullName evidence="2">Uncharacterized protein</fullName>
    </submittedName>
</protein>
<feature type="transmembrane region" description="Helical" evidence="1">
    <location>
        <begin position="237"/>
        <end position="258"/>
    </location>
</feature>
<reference evidence="3" key="1">
    <citation type="submission" date="2017-04" db="EMBL/GenBank/DDBJ databases">
        <authorList>
            <person name="Varghese N."/>
            <person name="Submissions S."/>
        </authorList>
    </citation>
    <scope>NUCLEOTIDE SEQUENCE [LARGE SCALE GENOMIC DNA]</scope>
    <source>
        <strain evidence="3">DSM 9293</strain>
    </source>
</reference>
<evidence type="ECO:0000256" key="1">
    <source>
        <dbReference type="SAM" id="Phobius"/>
    </source>
</evidence>
<sequence length="264" mass="29643">MCPFRGVDVIYPPKAWWLIPIAKARGLRRQISDQGACSRGILDSHRLIPTTIMADRLYRLPPAWRVVATPNPVDDNPSHPGNIDVLGHPTSRDLWHPHVVVSSSHYHGPRPSSLSGSHHVSRLVRLPNSQRAECACPRRASRRNPFAGSARLGTPYPLNQPPAQDLIGFVLLVWLVIEPWTGLIIARNFLQGATRTIIPLTWRASAIRSGYLVMLLMGLLMVLFFLGMAHGRWLGSLVFYQMTVWYGVIITYQVHVIYQNLSPS</sequence>
<keyword evidence="1" id="KW-0472">Membrane</keyword>
<gene>
    <name evidence="2" type="ORF">SAMN00768000_0213</name>
</gene>
<keyword evidence="3" id="KW-1185">Reference proteome</keyword>
<feature type="transmembrane region" description="Helical" evidence="1">
    <location>
        <begin position="211"/>
        <end position="231"/>
    </location>
</feature>
<organism evidence="2 3">
    <name type="scientific">Sulfobacillus thermosulfidooxidans (strain DSM 9293 / VKM B-1269 / AT-1)</name>
    <dbReference type="NCBI Taxonomy" id="929705"/>
    <lineage>
        <taxon>Bacteria</taxon>
        <taxon>Bacillati</taxon>
        <taxon>Bacillota</taxon>
        <taxon>Clostridia</taxon>
        <taxon>Eubacteriales</taxon>
        <taxon>Clostridiales Family XVII. Incertae Sedis</taxon>
        <taxon>Sulfobacillus</taxon>
    </lineage>
</organism>
<keyword evidence="1" id="KW-1133">Transmembrane helix</keyword>
<proteinExistence type="predicted"/>
<evidence type="ECO:0000313" key="3">
    <source>
        <dbReference type="Proteomes" id="UP000192660"/>
    </source>
</evidence>
<dbReference type="Proteomes" id="UP000192660">
    <property type="component" value="Unassembled WGS sequence"/>
</dbReference>